<keyword evidence="1" id="KW-0812">Transmembrane</keyword>
<evidence type="ECO:0000256" key="1">
    <source>
        <dbReference type="SAM" id="Phobius"/>
    </source>
</evidence>
<keyword evidence="3" id="KW-1185">Reference proteome</keyword>
<organism evidence="2 3">
    <name type="scientific">Sphingomonas alba</name>
    <dbReference type="NCBI Taxonomy" id="2908208"/>
    <lineage>
        <taxon>Bacteria</taxon>
        <taxon>Pseudomonadati</taxon>
        <taxon>Pseudomonadota</taxon>
        <taxon>Alphaproteobacteria</taxon>
        <taxon>Sphingomonadales</taxon>
        <taxon>Sphingomonadaceae</taxon>
        <taxon>Sphingomonas</taxon>
    </lineage>
</organism>
<accession>A0ABT0RMR4</accession>
<comment type="caution">
    <text evidence="2">The sequence shown here is derived from an EMBL/GenBank/DDBJ whole genome shotgun (WGS) entry which is preliminary data.</text>
</comment>
<feature type="transmembrane region" description="Helical" evidence="1">
    <location>
        <begin position="50"/>
        <end position="68"/>
    </location>
</feature>
<evidence type="ECO:0000313" key="2">
    <source>
        <dbReference type="EMBL" id="MCL6683767.1"/>
    </source>
</evidence>
<gene>
    <name evidence="2" type="ORF">LZ536_07620</name>
</gene>
<dbReference type="EMBL" id="JAMGBD010000001">
    <property type="protein sequence ID" value="MCL6683767.1"/>
    <property type="molecule type" value="Genomic_DNA"/>
</dbReference>
<proteinExistence type="predicted"/>
<reference evidence="2" key="1">
    <citation type="submission" date="2022-05" db="EMBL/GenBank/DDBJ databases">
        <authorList>
            <person name="Jo J.-H."/>
            <person name="Im W.-T."/>
        </authorList>
    </citation>
    <scope>NUCLEOTIDE SEQUENCE</scope>
    <source>
        <strain evidence="2">SE158</strain>
    </source>
</reference>
<name>A0ABT0RMR4_9SPHN</name>
<dbReference type="RefSeq" id="WP_249847810.1">
    <property type="nucleotide sequence ID" value="NZ_JAMGBD010000001.1"/>
</dbReference>
<protein>
    <recommendedName>
        <fullName evidence="4">DUF202 domain-containing protein</fullName>
    </recommendedName>
</protein>
<evidence type="ECO:0008006" key="4">
    <source>
        <dbReference type="Google" id="ProtNLM"/>
    </source>
</evidence>
<dbReference type="Proteomes" id="UP001165363">
    <property type="component" value="Unassembled WGS sequence"/>
</dbReference>
<evidence type="ECO:0000313" key="3">
    <source>
        <dbReference type="Proteomes" id="UP001165363"/>
    </source>
</evidence>
<sequence>MTRPNLKDPDELTAYKRELRGLYKVWRWVGLAVVLAGVVVMFVRGGQFDLYSGALLFVGWAILIAVVIQRTRYHKRRMAEPAA</sequence>
<keyword evidence="1" id="KW-1133">Transmembrane helix</keyword>
<feature type="transmembrane region" description="Helical" evidence="1">
    <location>
        <begin position="25"/>
        <end position="44"/>
    </location>
</feature>
<keyword evidence="1" id="KW-0472">Membrane</keyword>